<dbReference type="PANTHER" id="PTHR11795">
    <property type="entry name" value="BRANCHED-CHAIN AMINO ACID TRANSPORT SYSTEM PERMEASE PROTEIN LIVH"/>
    <property type="match status" value="1"/>
</dbReference>
<feature type="transmembrane region" description="Helical" evidence="9">
    <location>
        <begin position="37"/>
        <end position="57"/>
    </location>
</feature>
<proteinExistence type="inferred from homology"/>
<comment type="caution">
    <text evidence="10">The sequence shown here is derived from an EMBL/GenBank/DDBJ whole genome shotgun (WGS) entry which is preliminary data.</text>
</comment>
<feature type="transmembrane region" description="Helical" evidence="9">
    <location>
        <begin position="6"/>
        <end position="30"/>
    </location>
</feature>
<evidence type="ECO:0000313" key="10">
    <source>
        <dbReference type="EMBL" id="MBB5220789.1"/>
    </source>
</evidence>
<reference evidence="10 11" key="1">
    <citation type="submission" date="2020-08" db="EMBL/GenBank/DDBJ databases">
        <title>Genomic Encyclopedia of Type Strains, Phase IV (KMG-IV): sequencing the most valuable type-strain genomes for metagenomic binning, comparative biology and taxonomic classification.</title>
        <authorList>
            <person name="Goeker M."/>
        </authorList>
    </citation>
    <scope>NUCLEOTIDE SEQUENCE [LARGE SCALE GENOMIC DNA]</scope>
    <source>
        <strain evidence="10 11">DSM 101730</strain>
    </source>
</reference>
<gene>
    <name evidence="10" type="ORF">HNP73_000710</name>
</gene>
<dbReference type="GO" id="GO:0005886">
    <property type="term" value="C:plasma membrane"/>
    <property type="evidence" value="ECO:0007669"/>
    <property type="project" value="UniProtKB-SubCell"/>
</dbReference>
<evidence type="ECO:0000256" key="7">
    <source>
        <dbReference type="ARBA" id="ARBA00023136"/>
    </source>
</evidence>
<protein>
    <submittedName>
        <fullName evidence="10">Branched-chain amino acid transport system permease protein</fullName>
    </submittedName>
</protein>
<keyword evidence="6 9" id="KW-1133">Transmembrane helix</keyword>
<dbReference type="PANTHER" id="PTHR11795:SF447">
    <property type="entry name" value="ABC TRANSPORTER PERMEASE PROTEIN"/>
    <property type="match status" value="1"/>
</dbReference>
<keyword evidence="4 9" id="KW-0812">Transmembrane</keyword>
<organism evidence="10 11">
    <name type="scientific">Amaricoccus macauensis</name>
    <dbReference type="NCBI Taxonomy" id="57001"/>
    <lineage>
        <taxon>Bacteria</taxon>
        <taxon>Pseudomonadati</taxon>
        <taxon>Pseudomonadota</taxon>
        <taxon>Alphaproteobacteria</taxon>
        <taxon>Rhodobacterales</taxon>
        <taxon>Paracoccaceae</taxon>
        <taxon>Amaricoccus</taxon>
    </lineage>
</organism>
<dbReference type="InterPro" id="IPR001851">
    <property type="entry name" value="ABC_transp_permease"/>
</dbReference>
<evidence type="ECO:0000256" key="1">
    <source>
        <dbReference type="ARBA" id="ARBA00004651"/>
    </source>
</evidence>
<dbReference type="RefSeq" id="WP_184147153.1">
    <property type="nucleotide sequence ID" value="NZ_JACHFM010000001.1"/>
</dbReference>
<dbReference type="GO" id="GO:0022857">
    <property type="term" value="F:transmembrane transporter activity"/>
    <property type="evidence" value="ECO:0007669"/>
    <property type="project" value="InterPro"/>
</dbReference>
<evidence type="ECO:0000256" key="4">
    <source>
        <dbReference type="ARBA" id="ARBA00022692"/>
    </source>
</evidence>
<keyword evidence="7 9" id="KW-0472">Membrane</keyword>
<dbReference type="Pfam" id="PF02653">
    <property type="entry name" value="BPD_transp_2"/>
    <property type="match status" value="1"/>
</dbReference>
<evidence type="ECO:0000313" key="11">
    <source>
        <dbReference type="Proteomes" id="UP000549457"/>
    </source>
</evidence>
<evidence type="ECO:0000256" key="9">
    <source>
        <dbReference type="SAM" id="Phobius"/>
    </source>
</evidence>
<keyword evidence="5" id="KW-0029">Amino-acid transport</keyword>
<feature type="transmembrane region" description="Helical" evidence="9">
    <location>
        <begin position="193"/>
        <end position="215"/>
    </location>
</feature>
<comment type="similarity">
    <text evidence="8">Belongs to the binding-protein-dependent transport system permease family. LivHM subfamily.</text>
</comment>
<keyword evidence="3" id="KW-1003">Cell membrane</keyword>
<evidence type="ECO:0000256" key="6">
    <source>
        <dbReference type="ARBA" id="ARBA00022989"/>
    </source>
</evidence>
<dbReference type="CDD" id="cd06582">
    <property type="entry name" value="TM_PBP1_LivH_like"/>
    <property type="match status" value="1"/>
</dbReference>
<evidence type="ECO:0000256" key="8">
    <source>
        <dbReference type="ARBA" id="ARBA00037998"/>
    </source>
</evidence>
<feature type="transmembrane region" description="Helical" evidence="9">
    <location>
        <begin position="63"/>
        <end position="86"/>
    </location>
</feature>
<evidence type="ECO:0000256" key="5">
    <source>
        <dbReference type="ARBA" id="ARBA00022970"/>
    </source>
</evidence>
<name>A0A840SD96_9RHOB</name>
<dbReference type="AlphaFoldDB" id="A0A840SD96"/>
<dbReference type="Proteomes" id="UP000549457">
    <property type="component" value="Unassembled WGS sequence"/>
</dbReference>
<dbReference type="InterPro" id="IPR052157">
    <property type="entry name" value="BCAA_transport_permease"/>
</dbReference>
<feature type="transmembrane region" description="Helical" evidence="9">
    <location>
        <begin position="227"/>
        <end position="252"/>
    </location>
</feature>
<dbReference type="EMBL" id="JACHFM010000001">
    <property type="protein sequence ID" value="MBB5220789.1"/>
    <property type="molecule type" value="Genomic_DNA"/>
</dbReference>
<feature type="transmembrane region" description="Helical" evidence="9">
    <location>
        <begin position="144"/>
        <end position="164"/>
    </location>
</feature>
<dbReference type="GO" id="GO:0006865">
    <property type="term" value="P:amino acid transport"/>
    <property type="evidence" value="ECO:0007669"/>
    <property type="project" value="UniProtKB-KW"/>
</dbReference>
<keyword evidence="11" id="KW-1185">Reference proteome</keyword>
<comment type="subcellular location">
    <subcellularLocation>
        <location evidence="1">Cell membrane</location>
        <topology evidence="1">Multi-pass membrane protein</topology>
    </subcellularLocation>
</comment>
<keyword evidence="2" id="KW-0813">Transport</keyword>
<evidence type="ECO:0000256" key="2">
    <source>
        <dbReference type="ARBA" id="ARBA00022448"/>
    </source>
</evidence>
<accession>A0A840SD96</accession>
<feature type="transmembrane region" description="Helical" evidence="9">
    <location>
        <begin position="258"/>
        <end position="282"/>
    </location>
</feature>
<sequence>MDLGPFLFLATLEGLVSAAVLALTAVGLGLVFGVMRVVNVAHGEFFMLGAVVAWAVTNLMPGAPALGFVAALALSPLAAALVAIAADRAILRRLDYAPEAVIVATIGLGYILQQGALSLYGPEARAVAAPFSFRIQFPWFGYSGYKLAVIVFAALVLTGVWALLTRTKIGLVMRATQWDRETATAFGIDTDRVYALVFGLGAGLAATAAVLVAPISQAHYLMGGDPLLLSFAVVIIGGLGSLRGTVIAALLIGLTDGIVGVFFAPTLGKILATLLVALVLVFRPQGLFGRKTA</sequence>
<evidence type="ECO:0000256" key="3">
    <source>
        <dbReference type="ARBA" id="ARBA00022475"/>
    </source>
</evidence>